<feature type="compositionally biased region" description="Polar residues" evidence="4">
    <location>
        <begin position="10"/>
        <end position="28"/>
    </location>
</feature>
<comment type="subcellular location">
    <subcellularLocation>
        <location evidence="1">Nucleus</location>
    </subcellularLocation>
</comment>
<protein>
    <submittedName>
        <fullName evidence="5">Uncharacterized protein</fullName>
    </submittedName>
</protein>
<dbReference type="GO" id="GO:0005654">
    <property type="term" value="C:nucleoplasm"/>
    <property type="evidence" value="ECO:0007669"/>
    <property type="project" value="TreeGrafter"/>
</dbReference>
<name>A0A9N9XJL1_PHYSR</name>
<accession>A0A9N9XJL1</accession>
<dbReference type="AlphaFoldDB" id="A0A9N9XJL1"/>
<comment type="similarity">
    <text evidence="3">Belongs to the SAAL1 family.</text>
</comment>
<organism evidence="5 6">
    <name type="scientific">Phyllotreta striolata</name>
    <name type="common">Striped flea beetle</name>
    <name type="synonym">Crioceris striolata</name>
    <dbReference type="NCBI Taxonomy" id="444603"/>
    <lineage>
        <taxon>Eukaryota</taxon>
        <taxon>Metazoa</taxon>
        <taxon>Ecdysozoa</taxon>
        <taxon>Arthropoda</taxon>
        <taxon>Hexapoda</taxon>
        <taxon>Insecta</taxon>
        <taxon>Pterygota</taxon>
        <taxon>Neoptera</taxon>
        <taxon>Endopterygota</taxon>
        <taxon>Coleoptera</taxon>
        <taxon>Polyphaga</taxon>
        <taxon>Cucujiformia</taxon>
        <taxon>Chrysomeloidea</taxon>
        <taxon>Chrysomelidae</taxon>
        <taxon>Galerucinae</taxon>
        <taxon>Alticini</taxon>
        <taxon>Phyllotreta</taxon>
    </lineage>
</organism>
<dbReference type="PANTHER" id="PTHR23424:SF23">
    <property type="entry name" value="PROTEIN SAAL1"/>
    <property type="match status" value="1"/>
</dbReference>
<evidence type="ECO:0000256" key="1">
    <source>
        <dbReference type="ARBA" id="ARBA00004123"/>
    </source>
</evidence>
<dbReference type="InterPro" id="IPR052464">
    <property type="entry name" value="Synovial_Prolif_Regulator"/>
</dbReference>
<evidence type="ECO:0000256" key="2">
    <source>
        <dbReference type="ARBA" id="ARBA00023242"/>
    </source>
</evidence>
<reference evidence="5" key="1">
    <citation type="submission" date="2022-01" db="EMBL/GenBank/DDBJ databases">
        <authorList>
            <person name="King R."/>
        </authorList>
    </citation>
    <scope>NUCLEOTIDE SEQUENCE</scope>
</reference>
<evidence type="ECO:0000256" key="3">
    <source>
        <dbReference type="ARBA" id="ARBA00038401"/>
    </source>
</evidence>
<proteinExistence type="inferred from homology"/>
<dbReference type="Proteomes" id="UP001153712">
    <property type="component" value="Chromosome 12"/>
</dbReference>
<dbReference type="EMBL" id="OU900105">
    <property type="protein sequence ID" value="CAG9856415.1"/>
    <property type="molecule type" value="Genomic_DNA"/>
</dbReference>
<keyword evidence="6" id="KW-1185">Reference proteome</keyword>
<gene>
    <name evidence="5" type="ORF">PHYEVI_LOCUS2838</name>
</gene>
<evidence type="ECO:0000313" key="5">
    <source>
        <dbReference type="EMBL" id="CAG9856415.1"/>
    </source>
</evidence>
<dbReference type="PANTHER" id="PTHR23424">
    <property type="entry name" value="SERUM AMYLOID A"/>
    <property type="match status" value="1"/>
</dbReference>
<feature type="region of interest" description="Disordered" evidence="4">
    <location>
        <begin position="1"/>
        <end position="30"/>
    </location>
</feature>
<sequence length="278" mass="32085">MDCNDENSTPEESLNPVNNSEEPCSRSNVDAGDLDEETIQKLRGDTIGDTLYSQSFVLKTLLQFSDGKWSEQFEEDLCFMWDMTLEKDVCKFLLDMSYPSLACNVVLHRRDDNRFVEIVIDDEFMEKICFILRNSINNDLLLKTLETAAKLTADVEEKNYLCRIGHEENLLPLTDEVSFILSAISYIFTQLKLDYLPGIFQSVTKILSVIVNYKDELQESVESMLEFECYLISSTPCINIKQDLKCISRQKAKNVLNLLKATNKFDQANLNQILEWYK</sequence>
<dbReference type="OrthoDB" id="277011at2759"/>
<keyword evidence="2" id="KW-0539">Nucleus</keyword>
<evidence type="ECO:0000256" key="4">
    <source>
        <dbReference type="SAM" id="MobiDB-lite"/>
    </source>
</evidence>
<evidence type="ECO:0000313" key="6">
    <source>
        <dbReference type="Proteomes" id="UP001153712"/>
    </source>
</evidence>